<dbReference type="Proteomes" id="UP000821656">
    <property type="component" value="Unassembled WGS sequence"/>
</dbReference>
<proteinExistence type="predicted"/>
<protein>
    <submittedName>
        <fullName evidence="1">Uncharacterized protein</fullName>
    </submittedName>
</protein>
<reference evidence="1" key="1">
    <citation type="submission" date="2020-05" db="EMBL/GenBank/DDBJ databases">
        <title>Genomic insights into acetone-butanol-ethanol (ABE) fermentation by sequencing solventogenic clostridia strains.</title>
        <authorList>
            <person name="Brown S."/>
        </authorList>
    </citation>
    <scope>NUCLEOTIDE SEQUENCE</scope>
    <source>
        <strain evidence="1">DJ126</strain>
    </source>
</reference>
<name>A0A9Q5GJ53_CLOBE</name>
<comment type="caution">
    <text evidence="1">The sequence shown here is derived from an EMBL/GenBank/DDBJ whole genome shotgun (WGS) entry which is preliminary data.</text>
</comment>
<dbReference type="EMBL" id="JABSXK010000001">
    <property type="protein sequence ID" value="NRV11879.1"/>
    <property type="molecule type" value="Genomic_DNA"/>
</dbReference>
<gene>
    <name evidence="1" type="ORF">DFH45_004842</name>
</gene>
<sequence>MPYRKLPVDERCMEAGFEYILELQAEKSFF</sequence>
<dbReference type="AlphaFoldDB" id="A0A9Q5GJ53"/>
<accession>A0A9Q5GJ53</accession>
<evidence type="ECO:0000313" key="1">
    <source>
        <dbReference type="EMBL" id="NRV11879.1"/>
    </source>
</evidence>
<organism evidence="1 2">
    <name type="scientific">Clostridium beijerinckii</name>
    <name type="common">Clostridium MP</name>
    <dbReference type="NCBI Taxonomy" id="1520"/>
    <lineage>
        <taxon>Bacteria</taxon>
        <taxon>Bacillati</taxon>
        <taxon>Bacillota</taxon>
        <taxon>Clostridia</taxon>
        <taxon>Eubacteriales</taxon>
        <taxon>Clostridiaceae</taxon>
        <taxon>Clostridium</taxon>
    </lineage>
</organism>
<evidence type="ECO:0000313" key="2">
    <source>
        <dbReference type="Proteomes" id="UP000821656"/>
    </source>
</evidence>